<evidence type="ECO:0000256" key="6">
    <source>
        <dbReference type="SAM" id="MobiDB-lite"/>
    </source>
</evidence>
<feature type="compositionally biased region" description="Basic residues" evidence="6">
    <location>
        <begin position="1"/>
        <end position="16"/>
    </location>
</feature>
<dbReference type="InterPro" id="IPR023267">
    <property type="entry name" value="RCMT"/>
</dbReference>
<dbReference type="InterPro" id="IPR001678">
    <property type="entry name" value="MeTrfase_RsmB-F_NOP2_dom"/>
</dbReference>
<keyword evidence="9" id="KW-1185">Reference proteome</keyword>
<evidence type="ECO:0000256" key="2">
    <source>
        <dbReference type="ARBA" id="ARBA00022679"/>
    </source>
</evidence>
<keyword evidence="1 5" id="KW-0489">Methyltransferase</keyword>
<dbReference type="InterPro" id="IPR049560">
    <property type="entry name" value="MeTrfase_RsmB-F_NOP2_cat"/>
</dbReference>
<accession>A0AB34IX56</accession>
<keyword evidence="4 5" id="KW-0694">RNA-binding</keyword>
<reference evidence="8 9" key="1">
    <citation type="journal article" date="2024" name="Science">
        <title>Giant polyketide synthase enzymes in the biosynthesis of giant marine polyether toxins.</title>
        <authorList>
            <person name="Fallon T.R."/>
            <person name="Shende V.V."/>
            <person name="Wierzbicki I.H."/>
            <person name="Pendleton A.L."/>
            <person name="Watervoot N.F."/>
            <person name="Auber R.P."/>
            <person name="Gonzalez D.J."/>
            <person name="Wisecaver J.H."/>
            <person name="Moore B.S."/>
        </authorList>
    </citation>
    <scope>NUCLEOTIDE SEQUENCE [LARGE SCALE GENOMIC DNA]</scope>
    <source>
        <strain evidence="8 9">12B1</strain>
    </source>
</reference>
<protein>
    <recommendedName>
        <fullName evidence="7">SAM-dependent MTase RsmB/NOP-type domain-containing protein</fullName>
    </recommendedName>
</protein>
<evidence type="ECO:0000256" key="5">
    <source>
        <dbReference type="PROSITE-ProRule" id="PRU01023"/>
    </source>
</evidence>
<dbReference type="PRINTS" id="PR02008">
    <property type="entry name" value="RCMTFAMILY"/>
</dbReference>
<dbReference type="GO" id="GO:0001510">
    <property type="term" value="P:RNA methylation"/>
    <property type="evidence" value="ECO:0007669"/>
    <property type="project" value="InterPro"/>
</dbReference>
<name>A0AB34IX56_PRYPA</name>
<comment type="caution">
    <text evidence="5">Lacks conserved residue(s) required for the propagation of feature annotation.</text>
</comment>
<evidence type="ECO:0000256" key="1">
    <source>
        <dbReference type="ARBA" id="ARBA00022603"/>
    </source>
</evidence>
<sequence length="578" mass="63840">MAKRSRSMGRAAKRQRGVLASQREDVEAAGDPSESATRSARLAQAHAHATAGSRDVVWPDCDAWRPKSMFQLYYKLQRIVERWEWEDFMSALHQPLPVTFRFARDVSASFRSEGNQLLTAWARRHPRTRELRVVDGWQLHLDKHELRAAEGGSEEAALHRWLVRGSESGMLVRQEVASMLPAVLLDVPADAIVLDMCASPGSKTTQVLEKLGDNGLVVANDSSPLRCNTLARRTGSLGHRSSSLVVTCHPAQAMPRLRDDGFTRIVCDVPCTGDGTTRKHPEVMQRWEVALALRHHPLQLQIALRGASLLQEGGLMCYSTCSLNPIENEAVVAELLRRCGGALEVVDGALAIAEQLAGGAAAGMSTWAVLDFRLIRHASVEELRAAPHVPPEERRLFVRTMWPPPPSSPLCEQLHRCVRLIPHRSDSGGFFVALLRKVAPFPLRSPERPLKPVAAAGPFSVSGRHRSCTPYSRIPQDVEARLERHLAIAAKYPTLRASALGGRLFSCSARASRVVLLTSAAERCCNAVERGESRLRITHAGAHILKRRRGAHGERPRWLLTPVGRRILKDLRSALLCA</sequence>
<comment type="caution">
    <text evidence="8">The sequence shown here is derived from an EMBL/GenBank/DDBJ whole genome shotgun (WGS) entry which is preliminary data.</text>
</comment>
<evidence type="ECO:0000259" key="7">
    <source>
        <dbReference type="PROSITE" id="PS51686"/>
    </source>
</evidence>
<keyword evidence="3 5" id="KW-0949">S-adenosyl-L-methionine</keyword>
<evidence type="ECO:0000313" key="8">
    <source>
        <dbReference type="EMBL" id="KAL1508495.1"/>
    </source>
</evidence>
<dbReference type="Pfam" id="PF01189">
    <property type="entry name" value="Methyltr_RsmB-F"/>
    <property type="match status" value="1"/>
</dbReference>
<dbReference type="AlphaFoldDB" id="A0AB34IX56"/>
<evidence type="ECO:0000313" key="9">
    <source>
        <dbReference type="Proteomes" id="UP001515480"/>
    </source>
</evidence>
<feature type="region of interest" description="Disordered" evidence="6">
    <location>
        <begin position="1"/>
        <end position="40"/>
    </location>
</feature>
<dbReference type="InterPro" id="IPR029063">
    <property type="entry name" value="SAM-dependent_MTases_sf"/>
</dbReference>
<dbReference type="SUPFAM" id="SSF53335">
    <property type="entry name" value="S-adenosyl-L-methionine-dependent methyltransferases"/>
    <property type="match status" value="1"/>
</dbReference>
<comment type="similarity">
    <text evidence="5">Belongs to the class I-like SAM-binding methyltransferase superfamily. RsmB/NOP family.</text>
</comment>
<feature type="domain" description="SAM-dependent MTase RsmB/NOP-type" evidence="7">
    <location>
        <begin position="88"/>
        <end position="438"/>
    </location>
</feature>
<dbReference type="GO" id="GO:0008173">
    <property type="term" value="F:RNA methyltransferase activity"/>
    <property type="evidence" value="ECO:0007669"/>
    <property type="project" value="InterPro"/>
</dbReference>
<feature type="binding site" evidence="5">
    <location>
        <position position="268"/>
    </location>
    <ligand>
        <name>S-adenosyl-L-methionine</name>
        <dbReference type="ChEBI" id="CHEBI:59789"/>
    </ligand>
</feature>
<keyword evidence="2 5" id="KW-0808">Transferase</keyword>
<dbReference type="GO" id="GO:0003723">
    <property type="term" value="F:RNA binding"/>
    <property type="evidence" value="ECO:0007669"/>
    <property type="project" value="UniProtKB-UniRule"/>
</dbReference>
<feature type="active site" description="Nucleophile" evidence="5">
    <location>
        <position position="321"/>
    </location>
</feature>
<feature type="binding site" evidence="5">
    <location>
        <position position="221"/>
    </location>
    <ligand>
        <name>S-adenosyl-L-methionine</name>
        <dbReference type="ChEBI" id="CHEBI:59789"/>
    </ligand>
</feature>
<dbReference type="Proteomes" id="UP001515480">
    <property type="component" value="Unassembled WGS sequence"/>
</dbReference>
<dbReference type="PANTHER" id="PTHR22808">
    <property type="entry name" value="NCL1 YEAST -RELATED NOL1/NOP2/FMU SUN DOMAIN-CONTAINING"/>
    <property type="match status" value="1"/>
</dbReference>
<dbReference type="PROSITE" id="PS51686">
    <property type="entry name" value="SAM_MT_RSMB_NOP"/>
    <property type="match status" value="1"/>
</dbReference>
<dbReference type="EMBL" id="JBGBPQ010000016">
    <property type="protein sequence ID" value="KAL1508495.1"/>
    <property type="molecule type" value="Genomic_DNA"/>
</dbReference>
<proteinExistence type="inferred from homology"/>
<organism evidence="8 9">
    <name type="scientific">Prymnesium parvum</name>
    <name type="common">Toxic golden alga</name>
    <dbReference type="NCBI Taxonomy" id="97485"/>
    <lineage>
        <taxon>Eukaryota</taxon>
        <taxon>Haptista</taxon>
        <taxon>Haptophyta</taxon>
        <taxon>Prymnesiophyceae</taxon>
        <taxon>Prymnesiales</taxon>
        <taxon>Prymnesiaceae</taxon>
        <taxon>Prymnesium</taxon>
    </lineage>
</organism>
<evidence type="ECO:0000256" key="3">
    <source>
        <dbReference type="ARBA" id="ARBA00022691"/>
    </source>
</evidence>
<dbReference type="Gene3D" id="3.40.50.150">
    <property type="entry name" value="Vaccinia Virus protein VP39"/>
    <property type="match status" value="1"/>
</dbReference>
<evidence type="ECO:0000256" key="4">
    <source>
        <dbReference type="ARBA" id="ARBA00022884"/>
    </source>
</evidence>
<gene>
    <name evidence="8" type="ORF">AB1Y20_004596</name>
</gene>